<gene>
    <name evidence="5" type="ORF">KL86DYS2_12980</name>
</gene>
<proteinExistence type="predicted"/>
<feature type="signal peptide" evidence="3">
    <location>
        <begin position="1"/>
        <end position="24"/>
    </location>
</feature>
<feature type="coiled-coil region" evidence="1">
    <location>
        <begin position="774"/>
        <end position="805"/>
    </location>
</feature>
<keyword evidence="2" id="KW-0812">Transmembrane</keyword>
<dbReference type="SUPFAM" id="SSF101898">
    <property type="entry name" value="NHL repeat"/>
    <property type="match status" value="1"/>
</dbReference>
<evidence type="ECO:0000256" key="1">
    <source>
        <dbReference type="SAM" id="Coils"/>
    </source>
</evidence>
<organism evidence="5">
    <name type="scientific">uncultured Dysgonomonas sp</name>
    <dbReference type="NCBI Taxonomy" id="206096"/>
    <lineage>
        <taxon>Bacteria</taxon>
        <taxon>Pseudomonadati</taxon>
        <taxon>Bacteroidota</taxon>
        <taxon>Bacteroidia</taxon>
        <taxon>Bacteroidales</taxon>
        <taxon>Dysgonomonadaceae</taxon>
        <taxon>Dysgonomonas</taxon>
        <taxon>environmental samples</taxon>
    </lineage>
</organism>
<keyword evidence="1" id="KW-0175">Coiled coil</keyword>
<reference evidence="5" key="1">
    <citation type="submission" date="2016-04" db="EMBL/GenBank/DDBJ databases">
        <authorList>
            <person name="Evans L.H."/>
            <person name="Alamgir A."/>
            <person name="Owens N."/>
            <person name="Weber N.D."/>
            <person name="Virtaneva K."/>
            <person name="Barbian K."/>
            <person name="Babar A."/>
            <person name="Rosenke K."/>
        </authorList>
    </citation>
    <scope>NUCLEOTIDE SEQUENCE</scope>
    <source>
        <strain evidence="5">86-2</strain>
    </source>
</reference>
<dbReference type="InterPro" id="IPR016032">
    <property type="entry name" value="Sig_transdc_resp-reg_C-effctor"/>
</dbReference>
<evidence type="ECO:0000313" key="5">
    <source>
        <dbReference type="EMBL" id="SBW06474.1"/>
    </source>
</evidence>
<dbReference type="SMART" id="SM00421">
    <property type="entry name" value="HTH_LUXR"/>
    <property type="match status" value="1"/>
</dbReference>
<evidence type="ECO:0000256" key="3">
    <source>
        <dbReference type="SAM" id="SignalP"/>
    </source>
</evidence>
<keyword evidence="3" id="KW-0732">Signal</keyword>
<keyword evidence="2" id="KW-1133">Transmembrane helix</keyword>
<dbReference type="InterPro" id="IPR000792">
    <property type="entry name" value="Tscrpt_reg_LuxR_C"/>
</dbReference>
<evidence type="ECO:0000256" key="2">
    <source>
        <dbReference type="SAM" id="Phobius"/>
    </source>
</evidence>
<evidence type="ECO:0000259" key="4">
    <source>
        <dbReference type="SMART" id="SM00421"/>
    </source>
</evidence>
<dbReference type="RefSeq" id="WP_296951211.1">
    <property type="nucleotide sequence ID" value="NZ_LT599021.1"/>
</dbReference>
<feature type="transmembrane region" description="Helical" evidence="2">
    <location>
        <begin position="743"/>
        <end position="769"/>
    </location>
</feature>
<dbReference type="InterPro" id="IPR036388">
    <property type="entry name" value="WH-like_DNA-bd_sf"/>
</dbReference>
<name>A0A212K434_9BACT</name>
<dbReference type="InterPro" id="IPR015943">
    <property type="entry name" value="WD40/YVTN_repeat-like_dom_sf"/>
</dbReference>
<dbReference type="InterPro" id="IPR013783">
    <property type="entry name" value="Ig-like_fold"/>
</dbReference>
<dbReference type="AlphaFoldDB" id="A0A212K434"/>
<sequence>MKKSYASYLLCILLLCLYSSFAKANNPYIVNFDRNTYGAANKNWSIDQDERGCTYFGNDIGLLQFNGVEWKLFQMANRSVVRSVAVLDHQTIFTGGYEEFGLWKRDISGQLKYTSLKSLVDQKSMQENDFWKIWFNDNKVYFQSFNSIFIYDYKTVKQIKINKNILFLLKVRGQFWVQEMQGELFRLIDDKLTKINDGAFFTGKDVRTILPYKKDQYLICTATNGFYIYDGVKISPWNTPISSALKLNELNCGLLTSRGTYFFGSILNGIYEVDENGNILNHFSTATELNNNTVLSLREDKNGNFWAGLDRGIAYIQYLDNMSYYTDPNGNIGAVYDAFYWKNKLYIGTNQGLFYMPEGKLQSVNSLENLRLVNGTQGQVWSLRVIDNKLICCHNRGAMIIENDKSYPYLPFIMSGIYDIKEYTVNKVEILAVSTYNHLKIVHKGTNKVYDIDESRGPVFKSELDHLGNIWVQHPYKGTYRYLFNEDVMGVKSWSYYGDNTQENLPHKLSMFKVGGRIILFGDNNFLTYDEIDNTIKPNEKLNNCFKSINKIKKIIHIKDNSFWAITDKSLFKFSYDGSEAKIEERYNIGVHKLSLVEGYENISILNDSINFICLDNGFLLYNDKIPAKKYKSVQDRPYLETLEIKSTKGKFDFRDPATLSEVPYEYNSVTFSFISDQVLSRNLLFQYKLVGIDNEWSKPQKIDKVTYDRLSAGKYTFMLRTTDNIGYTSEITTSQFVVLSPWYLSLWAYLIYILLIMFVAYIVWVIILRRYKNKHLQKIRQREAERLQTINQELQSEIEKKDAEIFDQTSFTIQKNEIILSIKEVIDEFCLSSDNKTLKLLYQKVLPILNNNLEDDNDWKILLIKFEQKHTNFFKKLKILYPELTPNDLKLCACLKLNLETKDIASLMNLSTRSVENNRYRLRKKLNLRSTQNLNDFILNLD</sequence>
<dbReference type="Gene3D" id="1.10.10.10">
    <property type="entry name" value="Winged helix-like DNA-binding domain superfamily/Winged helix DNA-binding domain"/>
    <property type="match status" value="1"/>
</dbReference>
<accession>A0A212K434</accession>
<feature type="domain" description="HTH luxR-type" evidence="4">
    <location>
        <begin position="882"/>
        <end position="939"/>
    </location>
</feature>
<dbReference type="Gene3D" id="2.60.40.10">
    <property type="entry name" value="Immunoglobulins"/>
    <property type="match status" value="1"/>
</dbReference>
<dbReference type="InterPro" id="IPR011123">
    <property type="entry name" value="Y_Y_Y"/>
</dbReference>
<dbReference type="SUPFAM" id="SSF46894">
    <property type="entry name" value="C-terminal effector domain of the bipartite response regulators"/>
    <property type="match status" value="1"/>
</dbReference>
<protein>
    <recommendedName>
        <fullName evidence="4">HTH luxR-type domain-containing protein</fullName>
    </recommendedName>
</protein>
<dbReference type="GO" id="GO:0003677">
    <property type="term" value="F:DNA binding"/>
    <property type="evidence" value="ECO:0007669"/>
    <property type="project" value="InterPro"/>
</dbReference>
<dbReference type="InterPro" id="IPR011110">
    <property type="entry name" value="Reg_prop"/>
</dbReference>
<dbReference type="EMBL" id="FLUL01000001">
    <property type="protein sequence ID" value="SBW06474.1"/>
    <property type="molecule type" value="Genomic_DNA"/>
</dbReference>
<dbReference type="GO" id="GO:0006355">
    <property type="term" value="P:regulation of DNA-templated transcription"/>
    <property type="evidence" value="ECO:0007669"/>
    <property type="project" value="InterPro"/>
</dbReference>
<dbReference type="Pfam" id="PF07495">
    <property type="entry name" value="Y_Y_Y"/>
    <property type="match status" value="1"/>
</dbReference>
<dbReference type="Gene3D" id="2.130.10.10">
    <property type="entry name" value="YVTN repeat-like/Quinoprotein amine dehydrogenase"/>
    <property type="match status" value="2"/>
</dbReference>
<keyword evidence="2" id="KW-0472">Membrane</keyword>
<dbReference type="Pfam" id="PF07494">
    <property type="entry name" value="Reg_prop"/>
    <property type="match status" value="1"/>
</dbReference>
<feature type="chain" id="PRO_5013233649" description="HTH luxR-type domain-containing protein" evidence="3">
    <location>
        <begin position="25"/>
        <end position="943"/>
    </location>
</feature>